<dbReference type="KEGG" id="cpho:CPHO_06205"/>
<evidence type="ECO:0000313" key="4">
    <source>
        <dbReference type="EMBL" id="APT92550.1"/>
    </source>
</evidence>
<reference evidence="4 5" key="1">
    <citation type="submission" date="2014-08" db="EMBL/GenBank/DDBJ databases">
        <title>Complete genome sequence of Corynebacterium phocae M408/89/1(T)(=DSM 44612(T)), isolated from the common seal (Phoca vitulina).</title>
        <authorList>
            <person name="Ruckert C."/>
            <person name="Albersmeier A."/>
            <person name="Winkler A."/>
            <person name="Kalinowski J."/>
        </authorList>
    </citation>
    <scope>NUCLEOTIDE SEQUENCE [LARGE SCALE GENOMIC DNA]</scope>
    <source>
        <strain evidence="4 5">M408/89/1</strain>
    </source>
</reference>
<evidence type="ECO:0000256" key="1">
    <source>
        <dbReference type="ARBA" id="ARBA00008324"/>
    </source>
</evidence>
<dbReference type="CDD" id="cd03443">
    <property type="entry name" value="PaaI_thioesterase"/>
    <property type="match status" value="1"/>
</dbReference>
<dbReference type="InterPro" id="IPR006683">
    <property type="entry name" value="Thioestr_dom"/>
</dbReference>
<proteinExistence type="inferred from homology"/>
<dbReference type="GO" id="GO:0005829">
    <property type="term" value="C:cytosol"/>
    <property type="evidence" value="ECO:0007669"/>
    <property type="project" value="TreeGrafter"/>
</dbReference>
<dbReference type="EMBL" id="CP009249">
    <property type="protein sequence ID" value="APT92550.1"/>
    <property type="molecule type" value="Genomic_DNA"/>
</dbReference>
<dbReference type="Gene3D" id="3.10.129.10">
    <property type="entry name" value="Hotdog Thioesterase"/>
    <property type="match status" value="1"/>
</dbReference>
<evidence type="ECO:0000256" key="2">
    <source>
        <dbReference type="ARBA" id="ARBA00022801"/>
    </source>
</evidence>
<dbReference type="InterPro" id="IPR003736">
    <property type="entry name" value="PAAI_dom"/>
</dbReference>
<organism evidence="4 5">
    <name type="scientific">Corynebacterium phocae</name>
    <dbReference type="NCBI Taxonomy" id="161895"/>
    <lineage>
        <taxon>Bacteria</taxon>
        <taxon>Bacillati</taxon>
        <taxon>Actinomycetota</taxon>
        <taxon>Actinomycetes</taxon>
        <taxon>Mycobacteriales</taxon>
        <taxon>Corynebacteriaceae</taxon>
        <taxon>Corynebacterium</taxon>
    </lineage>
</organism>
<evidence type="ECO:0000259" key="3">
    <source>
        <dbReference type="Pfam" id="PF03061"/>
    </source>
</evidence>
<gene>
    <name evidence="4" type="ORF">CPHO_06205</name>
</gene>
<keyword evidence="2" id="KW-0378">Hydrolase</keyword>
<keyword evidence="5" id="KW-1185">Reference proteome</keyword>
<dbReference type="PANTHER" id="PTHR43240">
    <property type="entry name" value="1,4-DIHYDROXY-2-NAPHTHOYL-COA THIOESTERASE 1"/>
    <property type="match status" value="1"/>
</dbReference>
<dbReference type="Proteomes" id="UP000185491">
    <property type="component" value="Chromosome"/>
</dbReference>
<dbReference type="OrthoDB" id="9798208at2"/>
<dbReference type="InterPro" id="IPR029069">
    <property type="entry name" value="HotDog_dom_sf"/>
</dbReference>
<sequence>MKQANERQKLLQTLITVAASRPLNQAELAKLNELSTTGGFDATVGIRYTHLSAGEARAVIQVGPQHHQPWGVANGGVYCSLAESVASLAGVVAAGGPVMGINNNTNFISAVSTGAVEAVARPIQLGRRTQVWEVTMSQDGELKAKTTLRTMVG</sequence>
<feature type="domain" description="Thioesterase" evidence="3">
    <location>
        <begin position="71"/>
        <end position="142"/>
    </location>
</feature>
<dbReference type="GO" id="GO:0061522">
    <property type="term" value="F:1,4-dihydroxy-2-naphthoyl-CoA thioesterase activity"/>
    <property type="evidence" value="ECO:0007669"/>
    <property type="project" value="TreeGrafter"/>
</dbReference>
<dbReference type="SUPFAM" id="SSF54637">
    <property type="entry name" value="Thioesterase/thiol ester dehydrase-isomerase"/>
    <property type="match status" value="1"/>
</dbReference>
<accession>A0A1L7D370</accession>
<dbReference type="PANTHER" id="PTHR43240:SF5">
    <property type="entry name" value="1,4-DIHYDROXY-2-NAPHTHOYL-COA THIOESTERASE 1"/>
    <property type="match status" value="1"/>
</dbReference>
<name>A0A1L7D370_9CORY</name>
<dbReference type="AlphaFoldDB" id="A0A1L7D370"/>
<dbReference type="Pfam" id="PF03061">
    <property type="entry name" value="4HBT"/>
    <property type="match status" value="1"/>
</dbReference>
<dbReference type="RefSeq" id="WP_075734136.1">
    <property type="nucleotide sequence ID" value="NZ_CP009249.1"/>
</dbReference>
<evidence type="ECO:0000313" key="5">
    <source>
        <dbReference type="Proteomes" id="UP000185491"/>
    </source>
</evidence>
<protein>
    <submittedName>
        <fullName evidence="4">Thioesterase</fullName>
    </submittedName>
</protein>
<comment type="similarity">
    <text evidence="1">Belongs to the thioesterase PaaI family.</text>
</comment>
<dbReference type="STRING" id="161895.CPHO_06205"/>
<dbReference type="NCBIfam" id="TIGR00369">
    <property type="entry name" value="unchar_dom_1"/>
    <property type="match status" value="1"/>
</dbReference>